<organism evidence="1">
    <name type="scientific">marine sediment metagenome</name>
    <dbReference type="NCBI Taxonomy" id="412755"/>
    <lineage>
        <taxon>unclassified sequences</taxon>
        <taxon>metagenomes</taxon>
        <taxon>ecological metagenomes</taxon>
    </lineage>
</organism>
<protein>
    <submittedName>
        <fullName evidence="1">Uncharacterized protein</fullName>
    </submittedName>
</protein>
<feature type="non-terminal residue" evidence="1">
    <location>
        <position position="88"/>
    </location>
</feature>
<dbReference type="PROSITE" id="PS51257">
    <property type="entry name" value="PROKAR_LIPOPROTEIN"/>
    <property type="match status" value="1"/>
</dbReference>
<accession>X0UYD6</accession>
<name>X0UYD6_9ZZZZ</name>
<gene>
    <name evidence="1" type="ORF">S01H1_37218</name>
</gene>
<dbReference type="AlphaFoldDB" id="X0UYD6"/>
<proteinExistence type="predicted"/>
<sequence>MRTGTSIDLSRATLVVAIIFSLSSFACASDPEPTAEERLGPMAGELANAPAWVVQGCGAFWGDDNPAKLCGVGSAGGSRNHSLMVTAA</sequence>
<reference evidence="1" key="1">
    <citation type="journal article" date="2014" name="Front. Microbiol.">
        <title>High frequency of phylogenetically diverse reductive dehalogenase-homologous genes in deep subseafloor sedimentary metagenomes.</title>
        <authorList>
            <person name="Kawai M."/>
            <person name="Futagami T."/>
            <person name="Toyoda A."/>
            <person name="Takaki Y."/>
            <person name="Nishi S."/>
            <person name="Hori S."/>
            <person name="Arai W."/>
            <person name="Tsubouchi T."/>
            <person name="Morono Y."/>
            <person name="Uchiyama I."/>
            <person name="Ito T."/>
            <person name="Fujiyama A."/>
            <person name="Inagaki F."/>
            <person name="Takami H."/>
        </authorList>
    </citation>
    <scope>NUCLEOTIDE SEQUENCE</scope>
    <source>
        <strain evidence="1">Expedition CK06-06</strain>
    </source>
</reference>
<evidence type="ECO:0000313" key="1">
    <source>
        <dbReference type="EMBL" id="GAG10810.1"/>
    </source>
</evidence>
<dbReference type="EMBL" id="BARS01023376">
    <property type="protein sequence ID" value="GAG10810.1"/>
    <property type="molecule type" value="Genomic_DNA"/>
</dbReference>
<comment type="caution">
    <text evidence="1">The sequence shown here is derived from an EMBL/GenBank/DDBJ whole genome shotgun (WGS) entry which is preliminary data.</text>
</comment>